<feature type="binding site" evidence="12">
    <location>
        <position position="326"/>
    </location>
    <ligand>
        <name>UDP-N-acetyl-alpha-D-glucosamine</name>
        <dbReference type="ChEBI" id="CHEBI:57705"/>
    </ligand>
</feature>
<keyword evidence="9 12" id="KW-0961">Cell wall biogenesis/degradation</keyword>
<keyword evidence="3 12" id="KW-0963">Cytoplasm</keyword>
<dbReference type="CDD" id="cd01555">
    <property type="entry name" value="UdpNAET"/>
    <property type="match status" value="1"/>
</dbReference>
<dbReference type="Proteomes" id="UP000190625">
    <property type="component" value="Unassembled WGS sequence"/>
</dbReference>
<gene>
    <name evidence="12" type="primary">murA</name>
    <name evidence="14" type="ORF">SAMN02745118_00521</name>
</gene>
<evidence type="ECO:0000256" key="1">
    <source>
        <dbReference type="ARBA" id="ARBA00004496"/>
    </source>
</evidence>
<evidence type="ECO:0000313" key="15">
    <source>
        <dbReference type="Proteomes" id="UP000190625"/>
    </source>
</evidence>
<dbReference type="NCBIfam" id="NF006873">
    <property type="entry name" value="PRK09369.1"/>
    <property type="match status" value="1"/>
</dbReference>
<keyword evidence="15" id="KW-1185">Reference proteome</keyword>
<dbReference type="STRING" id="142842.SAMN02745118_00521"/>
<keyword evidence="6 12" id="KW-0133">Cell shape</keyword>
<dbReference type="GO" id="GO:0008760">
    <property type="term" value="F:UDP-N-acetylglucosamine 1-carboxyvinyltransferase activity"/>
    <property type="evidence" value="ECO:0007669"/>
    <property type="project" value="UniProtKB-UniRule"/>
</dbReference>
<comment type="caution">
    <text evidence="12">Lacks conserved residue(s) required for the propagation of feature annotation.</text>
</comment>
<comment type="catalytic activity">
    <reaction evidence="11 12">
        <text>phosphoenolpyruvate + UDP-N-acetyl-alpha-D-glucosamine = UDP-N-acetyl-3-O-(1-carboxyvinyl)-alpha-D-glucosamine + phosphate</text>
        <dbReference type="Rhea" id="RHEA:18681"/>
        <dbReference type="ChEBI" id="CHEBI:43474"/>
        <dbReference type="ChEBI" id="CHEBI:57705"/>
        <dbReference type="ChEBI" id="CHEBI:58702"/>
        <dbReference type="ChEBI" id="CHEBI:68483"/>
        <dbReference type="EC" id="2.5.1.7"/>
    </reaction>
</comment>
<evidence type="ECO:0000256" key="8">
    <source>
        <dbReference type="ARBA" id="ARBA00023306"/>
    </source>
</evidence>
<sequence length="420" mass="45213">MDSFIVQGGNRLIGEVEISGAKNAVLPILAGTVLSSGKNVIREIPLLRDVKVMKEVLGTLGADVSQENDVISVDSSLIDSCEIPEYLMRKMRATIFLMGPLLARFNEVRISQPGGCSIGPRPIDLHIKGLKALGVEFTEGHGYLEGKADELVGADIHLDFPSVGATENIMMAATKAKGTTIIRNAAKEPEIIDLQNFLNGMGAQIRGAGTDLIKIKGVQKLESIDYTVIPDRIETGTFMVAAAITNGDILLNNVIPEHVEPIIAKLIEAGVEVKHNQDQIKVTGVPKVKAVDVKTLPYPGFATDMQPQFMTMLSVAEGTSVVTETIFENRLKHADELRRMGADIRIESRSAIINGIERLSGSVVEASDLRAGAALVLAGLLAKGETRIDSIYHIDRGYENLESKINNLGGQITRLSTTSV</sequence>
<dbReference type="UniPathway" id="UPA00219"/>
<keyword evidence="8 12" id="KW-0131">Cell cycle</keyword>
<comment type="pathway">
    <text evidence="2 12">Cell wall biogenesis; peptidoglycan biosynthesis.</text>
</comment>
<keyword evidence="7 12" id="KW-0573">Peptidoglycan synthesis</keyword>
<name>A0A1T4JZJ3_9FIRM</name>
<evidence type="ECO:0000256" key="11">
    <source>
        <dbReference type="ARBA" id="ARBA00047527"/>
    </source>
</evidence>
<evidence type="ECO:0000313" key="14">
    <source>
        <dbReference type="EMBL" id="SJZ35610.1"/>
    </source>
</evidence>
<dbReference type="GO" id="GO:0019277">
    <property type="term" value="P:UDP-N-acetylgalactosamine biosynthetic process"/>
    <property type="evidence" value="ECO:0007669"/>
    <property type="project" value="InterPro"/>
</dbReference>
<evidence type="ECO:0000256" key="3">
    <source>
        <dbReference type="ARBA" id="ARBA00022490"/>
    </source>
</evidence>
<dbReference type="GO" id="GO:0005737">
    <property type="term" value="C:cytoplasm"/>
    <property type="evidence" value="ECO:0007669"/>
    <property type="project" value="UniProtKB-SubCell"/>
</dbReference>
<feature type="binding site" evidence="12">
    <location>
        <position position="304"/>
    </location>
    <ligand>
        <name>UDP-N-acetyl-alpha-D-glucosamine</name>
        <dbReference type="ChEBI" id="CHEBI:57705"/>
    </ligand>
</feature>
<evidence type="ECO:0000256" key="4">
    <source>
        <dbReference type="ARBA" id="ARBA00022618"/>
    </source>
</evidence>
<feature type="modified residue" description="2-(S-cysteinyl)pyruvic acid O-phosphothioketal" evidence="12">
    <location>
        <position position="116"/>
    </location>
</feature>
<dbReference type="OrthoDB" id="9803760at2"/>
<dbReference type="InterPro" id="IPR005750">
    <property type="entry name" value="UDP_GlcNAc_COvinyl_MurA"/>
</dbReference>
<organism evidence="14 15">
    <name type="scientific">Selenihalanaerobacter shriftii</name>
    <dbReference type="NCBI Taxonomy" id="142842"/>
    <lineage>
        <taxon>Bacteria</taxon>
        <taxon>Bacillati</taxon>
        <taxon>Bacillota</taxon>
        <taxon>Clostridia</taxon>
        <taxon>Halanaerobiales</taxon>
        <taxon>Halobacteroidaceae</taxon>
        <taxon>Selenihalanaerobacter</taxon>
    </lineage>
</organism>
<feature type="domain" description="Enolpyruvate transferase" evidence="13">
    <location>
        <begin position="6"/>
        <end position="404"/>
    </location>
</feature>
<dbReference type="InterPro" id="IPR050068">
    <property type="entry name" value="MurA_subfamily"/>
</dbReference>
<dbReference type="AlphaFoldDB" id="A0A1T4JZJ3"/>
<dbReference type="SUPFAM" id="SSF55205">
    <property type="entry name" value="EPT/RTPC-like"/>
    <property type="match status" value="1"/>
</dbReference>
<dbReference type="HAMAP" id="MF_00111">
    <property type="entry name" value="MurA"/>
    <property type="match status" value="1"/>
</dbReference>
<dbReference type="PANTHER" id="PTHR43783:SF1">
    <property type="entry name" value="UDP-N-ACETYLGLUCOSAMINE 1-CARBOXYVINYLTRANSFERASE"/>
    <property type="match status" value="1"/>
</dbReference>
<evidence type="ECO:0000256" key="2">
    <source>
        <dbReference type="ARBA" id="ARBA00004752"/>
    </source>
</evidence>
<keyword evidence="4 12" id="KW-0132">Cell division</keyword>
<feature type="binding site" evidence="12">
    <location>
        <position position="92"/>
    </location>
    <ligand>
        <name>UDP-N-acetyl-alpha-D-glucosamine</name>
        <dbReference type="ChEBI" id="CHEBI:57705"/>
    </ligand>
</feature>
<dbReference type="Gene3D" id="3.65.10.10">
    <property type="entry name" value="Enolpyruvate transferase domain"/>
    <property type="match status" value="2"/>
</dbReference>
<proteinExistence type="inferred from homology"/>
<keyword evidence="5 12" id="KW-0808">Transferase</keyword>
<comment type="function">
    <text evidence="12">Cell wall formation. Adds enolpyruvyl to UDP-N-acetylglucosamine.</text>
</comment>
<dbReference type="GO" id="GO:0071555">
    <property type="term" value="P:cell wall organization"/>
    <property type="evidence" value="ECO:0007669"/>
    <property type="project" value="UniProtKB-KW"/>
</dbReference>
<dbReference type="EC" id="2.5.1.7" evidence="12"/>
<feature type="active site" description="Proton donor" evidence="12">
    <location>
        <position position="116"/>
    </location>
</feature>
<dbReference type="GO" id="GO:0009252">
    <property type="term" value="P:peptidoglycan biosynthetic process"/>
    <property type="evidence" value="ECO:0007669"/>
    <property type="project" value="UniProtKB-UniRule"/>
</dbReference>
<dbReference type="GO" id="GO:0008360">
    <property type="term" value="P:regulation of cell shape"/>
    <property type="evidence" value="ECO:0007669"/>
    <property type="project" value="UniProtKB-KW"/>
</dbReference>
<dbReference type="RefSeq" id="WP_078809032.1">
    <property type="nucleotide sequence ID" value="NZ_FUWM01000005.1"/>
</dbReference>
<dbReference type="InterPro" id="IPR036968">
    <property type="entry name" value="Enolpyruvate_Tfrase_sf"/>
</dbReference>
<evidence type="ECO:0000256" key="12">
    <source>
        <dbReference type="HAMAP-Rule" id="MF_00111"/>
    </source>
</evidence>
<evidence type="ECO:0000256" key="7">
    <source>
        <dbReference type="ARBA" id="ARBA00022984"/>
    </source>
</evidence>
<dbReference type="EMBL" id="FUWM01000005">
    <property type="protein sequence ID" value="SJZ35610.1"/>
    <property type="molecule type" value="Genomic_DNA"/>
</dbReference>
<comment type="subcellular location">
    <subcellularLocation>
        <location evidence="1 12">Cytoplasm</location>
    </subcellularLocation>
</comment>
<dbReference type="FunFam" id="3.65.10.10:FF:000001">
    <property type="entry name" value="UDP-N-acetylglucosamine 1-carboxyvinyltransferase"/>
    <property type="match status" value="1"/>
</dbReference>
<dbReference type="PANTHER" id="PTHR43783">
    <property type="entry name" value="UDP-N-ACETYLGLUCOSAMINE 1-CARBOXYVINYLTRANSFERASE"/>
    <property type="match status" value="1"/>
</dbReference>
<evidence type="ECO:0000259" key="13">
    <source>
        <dbReference type="Pfam" id="PF00275"/>
    </source>
</evidence>
<comment type="similarity">
    <text evidence="10 12">Belongs to the EPSP synthase family. MurA subfamily.</text>
</comment>
<dbReference type="Pfam" id="PF00275">
    <property type="entry name" value="EPSP_synthase"/>
    <property type="match status" value="1"/>
</dbReference>
<dbReference type="NCBIfam" id="TIGR01072">
    <property type="entry name" value="murA"/>
    <property type="match status" value="1"/>
</dbReference>
<keyword evidence="12" id="KW-0670">Pyruvate</keyword>
<feature type="binding site" evidence="12">
    <location>
        <begin position="121"/>
        <end position="125"/>
    </location>
    <ligand>
        <name>UDP-N-acetyl-alpha-D-glucosamine</name>
        <dbReference type="ChEBI" id="CHEBI:57705"/>
    </ligand>
</feature>
<accession>A0A1T4JZJ3</accession>
<protein>
    <recommendedName>
        <fullName evidence="12">UDP-N-acetylglucosamine 1-carboxyvinyltransferase</fullName>
        <ecNumber evidence="12">2.5.1.7</ecNumber>
    </recommendedName>
    <alternativeName>
        <fullName evidence="12">Enoylpyruvate transferase</fullName>
    </alternativeName>
    <alternativeName>
        <fullName evidence="12">UDP-N-acetylglucosamine enolpyruvyl transferase</fullName>
        <shortName evidence="12">EPT</shortName>
    </alternativeName>
</protein>
<evidence type="ECO:0000256" key="9">
    <source>
        <dbReference type="ARBA" id="ARBA00023316"/>
    </source>
</evidence>
<dbReference type="InterPro" id="IPR013792">
    <property type="entry name" value="RNA3'P_cycl/enolpyr_Trfase_a/b"/>
</dbReference>
<evidence type="ECO:0000256" key="5">
    <source>
        <dbReference type="ARBA" id="ARBA00022679"/>
    </source>
</evidence>
<evidence type="ECO:0000256" key="10">
    <source>
        <dbReference type="ARBA" id="ARBA00038367"/>
    </source>
</evidence>
<evidence type="ECO:0000256" key="6">
    <source>
        <dbReference type="ARBA" id="ARBA00022960"/>
    </source>
</evidence>
<dbReference type="InterPro" id="IPR001986">
    <property type="entry name" value="Enolpyruvate_Tfrase_dom"/>
</dbReference>
<feature type="binding site" evidence="12">
    <location>
        <begin position="22"/>
        <end position="23"/>
    </location>
    <ligand>
        <name>phosphoenolpyruvate</name>
        <dbReference type="ChEBI" id="CHEBI:58702"/>
    </ligand>
</feature>
<reference evidence="15" key="1">
    <citation type="submission" date="2017-02" db="EMBL/GenBank/DDBJ databases">
        <authorList>
            <person name="Varghese N."/>
            <person name="Submissions S."/>
        </authorList>
    </citation>
    <scope>NUCLEOTIDE SEQUENCE [LARGE SCALE GENOMIC DNA]</scope>
    <source>
        <strain evidence="15">ATCC BAA-73</strain>
    </source>
</reference>
<dbReference type="GO" id="GO:0051301">
    <property type="term" value="P:cell division"/>
    <property type="evidence" value="ECO:0007669"/>
    <property type="project" value="UniProtKB-KW"/>
</dbReference>